<dbReference type="GO" id="GO:0016787">
    <property type="term" value="F:hydrolase activity"/>
    <property type="evidence" value="ECO:0007669"/>
    <property type="project" value="UniProtKB-KW"/>
</dbReference>
<name>A0A0W0VG60_9GAMM</name>
<evidence type="ECO:0000313" key="2">
    <source>
        <dbReference type="Proteomes" id="UP000054869"/>
    </source>
</evidence>
<dbReference type="OrthoDB" id="9815326at2"/>
<evidence type="ECO:0000313" key="1">
    <source>
        <dbReference type="EMBL" id="KTD19134.1"/>
    </source>
</evidence>
<reference evidence="1 2" key="1">
    <citation type="submission" date="2015-11" db="EMBL/GenBank/DDBJ databases">
        <title>Genomic analysis of 38 Legionella species identifies large and diverse effector repertoires.</title>
        <authorList>
            <person name="Burstein D."/>
            <person name="Amaro F."/>
            <person name="Zusman T."/>
            <person name="Lifshitz Z."/>
            <person name="Cohen O."/>
            <person name="Gilbert J.A."/>
            <person name="Pupko T."/>
            <person name="Shuman H.A."/>
            <person name="Segal G."/>
        </authorList>
    </citation>
    <scope>NUCLEOTIDE SEQUENCE [LARGE SCALE GENOMIC DNA]</scope>
    <source>
        <strain evidence="1 2">ATCC 49751</strain>
    </source>
</reference>
<dbReference type="Gene3D" id="3.40.630.40">
    <property type="entry name" value="Zn-dependent exopeptidases"/>
    <property type="match status" value="1"/>
</dbReference>
<dbReference type="AlphaFoldDB" id="A0A0W0VG60"/>
<protein>
    <submittedName>
        <fullName evidence="1">N-formylglutamate amidohydrolase</fullName>
    </submittedName>
</protein>
<dbReference type="EMBL" id="LNYI01000055">
    <property type="protein sequence ID" value="KTD19134.1"/>
    <property type="molecule type" value="Genomic_DNA"/>
</dbReference>
<sequence length="233" mass="26757">MKPPVLVLSCEHAVNTVPEKYTKYFAEYKDVLQTHRGVDLGALTIANHLSQVFACDIVCAQATRLLIDCNRRLSNPYVFSEITRNLTSEEKAHIIQEYYLPFREQLISTVRKHINAGQQVWHLSIHSFTPVFNDLVRDADIGLLYDPKRSDERMLAKEWQLRLKSHSSALRVRMNYPYRGVTDGFTSFLRPEFTNDEYLGLEVEANQALTTHPEASSNLCDTLAVTLKTLLRK</sequence>
<keyword evidence="2" id="KW-1185">Reference proteome</keyword>
<keyword evidence="1" id="KW-0378">Hydrolase</keyword>
<organism evidence="1 2">
    <name type="scientific">Legionella lansingensis</name>
    <dbReference type="NCBI Taxonomy" id="45067"/>
    <lineage>
        <taxon>Bacteria</taxon>
        <taxon>Pseudomonadati</taxon>
        <taxon>Pseudomonadota</taxon>
        <taxon>Gammaproteobacteria</taxon>
        <taxon>Legionellales</taxon>
        <taxon>Legionellaceae</taxon>
        <taxon>Legionella</taxon>
    </lineage>
</organism>
<dbReference type="PATRIC" id="fig|45067.4.peg.2315"/>
<proteinExistence type="predicted"/>
<dbReference type="SUPFAM" id="SSF53187">
    <property type="entry name" value="Zn-dependent exopeptidases"/>
    <property type="match status" value="1"/>
</dbReference>
<gene>
    <name evidence="1" type="ORF">Llan_2205</name>
</gene>
<dbReference type="RefSeq" id="WP_028373335.1">
    <property type="nucleotide sequence ID" value="NZ_CAAAJD010000012.1"/>
</dbReference>
<comment type="caution">
    <text evidence="1">The sequence shown here is derived from an EMBL/GenBank/DDBJ whole genome shotgun (WGS) entry which is preliminary data.</text>
</comment>
<dbReference type="InterPro" id="IPR007709">
    <property type="entry name" value="N-FG_amidohydro"/>
</dbReference>
<dbReference type="Pfam" id="PF05013">
    <property type="entry name" value="FGase"/>
    <property type="match status" value="1"/>
</dbReference>
<dbReference type="eggNOG" id="COG3931">
    <property type="taxonomic scope" value="Bacteria"/>
</dbReference>
<dbReference type="Proteomes" id="UP000054869">
    <property type="component" value="Unassembled WGS sequence"/>
</dbReference>
<dbReference type="STRING" id="45067.Llan_2205"/>
<accession>A0A0W0VG60</accession>